<keyword evidence="4" id="KW-0472">Membrane</keyword>
<dbReference type="SUPFAM" id="SSF46894">
    <property type="entry name" value="C-terminal effector domain of the bipartite response regulators"/>
    <property type="match status" value="1"/>
</dbReference>
<name>A0A8I2KPN7_9GAMM</name>
<dbReference type="PANTHER" id="PTHR36842:SF1">
    <property type="entry name" value="PROTEIN TOLB"/>
    <property type="match status" value="1"/>
</dbReference>
<evidence type="ECO:0000313" key="9">
    <source>
        <dbReference type="Proteomes" id="UP001304419"/>
    </source>
</evidence>
<feature type="domain" description="OmpR/PhoB-type" evidence="5">
    <location>
        <begin position="4"/>
        <end position="112"/>
    </location>
</feature>
<dbReference type="PANTHER" id="PTHR36842">
    <property type="entry name" value="PROTEIN TOLB HOMOLOG"/>
    <property type="match status" value="1"/>
</dbReference>
<reference evidence="6" key="1">
    <citation type="submission" date="2019-10" db="EMBL/GenBank/DDBJ databases">
        <authorList>
            <person name="Paulsen S."/>
        </authorList>
    </citation>
    <scope>NUCLEOTIDE SEQUENCE</scope>
    <source>
        <strain evidence="6">LMG 19692</strain>
    </source>
</reference>
<dbReference type="SUPFAM" id="SSF82171">
    <property type="entry name" value="DPP6 N-terminal domain-like"/>
    <property type="match status" value="1"/>
</dbReference>
<dbReference type="GO" id="GO:0003677">
    <property type="term" value="F:DNA binding"/>
    <property type="evidence" value="ECO:0007669"/>
    <property type="project" value="UniProtKB-UniRule"/>
</dbReference>
<feature type="transmembrane region" description="Helical" evidence="4">
    <location>
        <begin position="135"/>
        <end position="156"/>
    </location>
</feature>
<dbReference type="EMBL" id="WEIA01000003">
    <property type="protein sequence ID" value="NLR21143.1"/>
    <property type="molecule type" value="Genomic_DNA"/>
</dbReference>
<dbReference type="GO" id="GO:0000160">
    <property type="term" value="P:phosphorelay signal transduction system"/>
    <property type="evidence" value="ECO:0007669"/>
    <property type="project" value="InterPro"/>
</dbReference>
<dbReference type="Proteomes" id="UP000646877">
    <property type="component" value="Unassembled WGS sequence"/>
</dbReference>
<comment type="similarity">
    <text evidence="1">Belongs to the TolB family.</text>
</comment>
<dbReference type="Proteomes" id="UP001304419">
    <property type="component" value="Chromosome 2"/>
</dbReference>
<evidence type="ECO:0000256" key="3">
    <source>
        <dbReference type="PROSITE-ProRule" id="PRU01091"/>
    </source>
</evidence>
<keyword evidence="2 3" id="KW-0238">DNA-binding</keyword>
<dbReference type="RefSeq" id="WP_193521725.1">
    <property type="nucleotide sequence ID" value="NZ_CBCSDF010000017.1"/>
</dbReference>
<evidence type="ECO:0000313" key="7">
    <source>
        <dbReference type="EMBL" id="WOX30624.1"/>
    </source>
</evidence>
<dbReference type="InterPro" id="IPR016032">
    <property type="entry name" value="Sig_transdc_resp-reg_C-effctor"/>
</dbReference>
<proteinExistence type="inferred from homology"/>
<dbReference type="InterPro" id="IPR001867">
    <property type="entry name" value="OmpR/PhoB-type_DNA-bd"/>
</dbReference>
<dbReference type="Gene3D" id="2.120.10.30">
    <property type="entry name" value="TolB, C-terminal domain"/>
    <property type="match status" value="2"/>
</dbReference>
<dbReference type="AlphaFoldDB" id="A0A8I2KPN7"/>
<evidence type="ECO:0000256" key="1">
    <source>
        <dbReference type="ARBA" id="ARBA00009820"/>
    </source>
</evidence>
<dbReference type="Pfam" id="PF07676">
    <property type="entry name" value="PD40"/>
    <property type="match status" value="3"/>
</dbReference>
<dbReference type="InterPro" id="IPR036388">
    <property type="entry name" value="WH-like_DNA-bd_sf"/>
</dbReference>
<reference evidence="7 9" key="2">
    <citation type="submission" date="2023-10" db="EMBL/GenBank/DDBJ databases">
        <title>To unveil natural product biosynthetic capacity in Pseudoalteromonas.</title>
        <authorList>
            <person name="Wang J."/>
        </authorList>
    </citation>
    <scope>NUCLEOTIDE SEQUENCE [LARGE SCALE GENOMIC DNA]</scope>
    <source>
        <strain evidence="7 9">DSM 15914</strain>
    </source>
</reference>
<keyword evidence="9" id="KW-1185">Reference proteome</keyword>
<keyword evidence="4" id="KW-1133">Transmembrane helix</keyword>
<dbReference type="Pfam" id="PF00486">
    <property type="entry name" value="Trans_reg_C"/>
    <property type="match status" value="1"/>
</dbReference>
<organism evidence="6 8">
    <name type="scientific">Pseudoalteromonas maricaloris</name>
    <dbReference type="NCBI Taxonomy" id="184924"/>
    <lineage>
        <taxon>Bacteria</taxon>
        <taxon>Pseudomonadati</taxon>
        <taxon>Pseudomonadota</taxon>
        <taxon>Gammaproteobacteria</taxon>
        <taxon>Alteromonadales</taxon>
        <taxon>Pseudoalteromonadaceae</taxon>
        <taxon>Pseudoalteromonas</taxon>
    </lineage>
</organism>
<feature type="DNA-binding region" description="OmpR/PhoB-type" evidence="3">
    <location>
        <begin position="4"/>
        <end position="112"/>
    </location>
</feature>
<dbReference type="GO" id="GO:0006355">
    <property type="term" value="P:regulation of DNA-templated transcription"/>
    <property type="evidence" value="ECO:0007669"/>
    <property type="project" value="InterPro"/>
</dbReference>
<dbReference type="InterPro" id="IPR011042">
    <property type="entry name" value="6-blade_b-propeller_TolB-like"/>
</dbReference>
<evidence type="ECO:0000256" key="2">
    <source>
        <dbReference type="ARBA" id="ARBA00023125"/>
    </source>
</evidence>
<sequence>MQHSATYQLLDVNIDPVGHILSSAGQECCVQPKFIEVLTVLALAYPSVVTREEIIEQVWGGNLFVGEKALTNAIWHLRKTFKTLLASNEEESSTADFEVIETIRKSGYRLKAQPTFVDIQATPSKPGEQNLPFKLKVAGVVTTLFILLSVFIYFLVEQSSHQLESVTDYPGRELFPSVSPNEQYLAFAWRKFGSHAGLYLKNLKRPDEPLEVLVDGPGNVSVSVWGRDNRTLFYIEKRSEACTIKSLDIVTKTQSDIASCIADTTTTLSYSAEKNLLGFIAKQGPTDPPKVTLLNLNDKTATELGCELDCDGSGLESIALSPDAKQIAISRNLPNGLENLYLKNLDTGKEVKILSGHDDLRGVSWHPNDDYLVVSMIEHGARRAYKLSLEGKVLGTLPFDGLSYPSFSQSGRLYFHDWNINTSIMKLDLNAQVTSSPFPLLQSQTSFRYPSYSPVSERLLFVSNQSGFDEVWVSNLEGDQRIQLTELGLQAMHPAWSPDGTKVIFTTKSHQGSQLQLLDMATKQVTQLKTGLKYHGKPSWSQDGSSIYISDDNNVFRIFLDSKTAPVKLTTGTTALEHEGMLYVYKSETQEMWRIDLATGVDTLLFENAHLASSVSWSVSDAGLYYLYVRHGDFRISYFDFASKAHKDIIRVPERSFSRSRGLVYIAEKQWLLFTGYEIPQVDIKRIEM</sequence>
<dbReference type="Gene3D" id="1.10.10.10">
    <property type="entry name" value="Winged helix-like DNA-binding domain superfamily/Winged helix DNA-binding domain"/>
    <property type="match status" value="1"/>
</dbReference>
<dbReference type="InterPro" id="IPR011659">
    <property type="entry name" value="WD40"/>
</dbReference>
<accession>A0A8I2KPN7</accession>
<dbReference type="SUPFAM" id="SSF69304">
    <property type="entry name" value="Tricorn protease N-terminal domain"/>
    <property type="match status" value="1"/>
</dbReference>
<dbReference type="SMART" id="SM00862">
    <property type="entry name" value="Trans_reg_C"/>
    <property type="match status" value="1"/>
</dbReference>
<evidence type="ECO:0000313" key="8">
    <source>
        <dbReference type="Proteomes" id="UP000646877"/>
    </source>
</evidence>
<evidence type="ECO:0000259" key="5">
    <source>
        <dbReference type="PROSITE" id="PS51755"/>
    </source>
</evidence>
<gene>
    <name evidence="6" type="ORF">F9Y85_07395</name>
    <name evidence="7" type="ORF">R5H13_22335</name>
</gene>
<protein>
    <submittedName>
        <fullName evidence="6">Translocation protein TolB</fullName>
    </submittedName>
    <submittedName>
        <fullName evidence="7">Winged helix-turn-helix domain-containing protein</fullName>
    </submittedName>
</protein>
<evidence type="ECO:0000313" key="6">
    <source>
        <dbReference type="EMBL" id="NLR21143.1"/>
    </source>
</evidence>
<dbReference type="PROSITE" id="PS51755">
    <property type="entry name" value="OMPR_PHOB"/>
    <property type="match status" value="1"/>
</dbReference>
<evidence type="ECO:0000256" key="4">
    <source>
        <dbReference type="SAM" id="Phobius"/>
    </source>
</evidence>
<dbReference type="EMBL" id="CP137579">
    <property type="protein sequence ID" value="WOX30624.1"/>
    <property type="molecule type" value="Genomic_DNA"/>
</dbReference>
<keyword evidence="4" id="KW-0812">Transmembrane</keyword>
<dbReference type="CDD" id="cd00383">
    <property type="entry name" value="trans_reg_C"/>
    <property type="match status" value="1"/>
</dbReference>